<dbReference type="NCBIfam" id="TIGR00384">
    <property type="entry name" value="dhsB"/>
    <property type="match status" value="1"/>
</dbReference>
<accession>A0AAV0AJI1</accession>
<keyword evidence="11" id="KW-0560">Oxidoreductase</keyword>
<gene>
    <name evidence="18" type="ORF">PPACK8108_LOCUS3185</name>
</gene>
<dbReference type="EMBL" id="CALTRL010000566">
    <property type="protein sequence ID" value="CAH7668653.1"/>
    <property type="molecule type" value="Genomic_DNA"/>
</dbReference>
<comment type="cofactor">
    <cofactor evidence="15">
        <name>[2Fe-2S] cluster</name>
        <dbReference type="ChEBI" id="CHEBI:190135"/>
    </cofactor>
</comment>
<comment type="similarity">
    <text evidence="5">Belongs to the succinate dehydrogenase/fumarate reductase iron-sulfur protein family.</text>
</comment>
<keyword evidence="8" id="KW-0004">4Fe-4S</keyword>
<evidence type="ECO:0000256" key="15">
    <source>
        <dbReference type="ARBA" id="ARBA00034078"/>
    </source>
</evidence>
<protein>
    <recommendedName>
        <fullName evidence="7">Succinate dehydrogenase [ubiquinone] iron-sulfur subunit, mitochondrial</fullName>
    </recommendedName>
    <alternativeName>
        <fullName evidence="14">Iron-sulfur subunit of complex II</fullName>
    </alternativeName>
</protein>
<dbReference type="PANTHER" id="PTHR11921">
    <property type="entry name" value="SUCCINATE DEHYDROGENASE IRON-SULFUR PROTEIN"/>
    <property type="match status" value="1"/>
</dbReference>
<dbReference type="Gene3D" id="1.10.1060.10">
    <property type="entry name" value="Alpha-helical ferredoxin"/>
    <property type="match status" value="1"/>
</dbReference>
<evidence type="ECO:0000259" key="17">
    <source>
        <dbReference type="PROSITE" id="PS51085"/>
    </source>
</evidence>
<dbReference type="InterPro" id="IPR004489">
    <property type="entry name" value="Succ_DH/fum_Rdtase_Fe-S"/>
</dbReference>
<dbReference type="Gene3D" id="3.10.20.30">
    <property type="match status" value="1"/>
</dbReference>
<feature type="domain" description="2Fe-2S ferredoxin-type" evidence="17">
    <location>
        <begin position="1"/>
        <end position="61"/>
    </location>
</feature>
<evidence type="ECO:0000256" key="5">
    <source>
        <dbReference type="ARBA" id="ARBA00009433"/>
    </source>
</evidence>
<comment type="pathway">
    <text evidence="4">Carbohydrate metabolism; tricarboxylic acid cycle; fumarate from succinate (eukaryal route): step 1/1.</text>
</comment>
<dbReference type="PROSITE" id="PS00197">
    <property type="entry name" value="2FE2S_FER_1"/>
    <property type="match status" value="1"/>
</dbReference>
<dbReference type="InterPro" id="IPR006058">
    <property type="entry name" value="2Fe2S_fd_BS"/>
</dbReference>
<evidence type="ECO:0000256" key="8">
    <source>
        <dbReference type="ARBA" id="ARBA00022485"/>
    </source>
</evidence>
<dbReference type="GO" id="GO:0051537">
    <property type="term" value="F:2 iron, 2 sulfur cluster binding"/>
    <property type="evidence" value="ECO:0007669"/>
    <property type="project" value="UniProtKB-KW"/>
</dbReference>
<organism evidence="18 19">
    <name type="scientific">Phakopsora pachyrhizi</name>
    <name type="common">Asian soybean rust disease fungus</name>
    <dbReference type="NCBI Taxonomy" id="170000"/>
    <lineage>
        <taxon>Eukaryota</taxon>
        <taxon>Fungi</taxon>
        <taxon>Dikarya</taxon>
        <taxon>Basidiomycota</taxon>
        <taxon>Pucciniomycotina</taxon>
        <taxon>Pucciniomycetes</taxon>
        <taxon>Pucciniales</taxon>
        <taxon>Phakopsoraceae</taxon>
        <taxon>Phakopsora</taxon>
    </lineage>
</organism>
<dbReference type="GO" id="GO:0009055">
    <property type="term" value="F:electron transfer activity"/>
    <property type="evidence" value="ECO:0007669"/>
    <property type="project" value="InterPro"/>
</dbReference>
<dbReference type="PANTHER" id="PTHR11921:SF29">
    <property type="entry name" value="SUCCINATE DEHYDROGENASE [UBIQUINONE] IRON-SULFUR SUBUNIT, MITOCHONDRIAL"/>
    <property type="match status" value="1"/>
</dbReference>
<evidence type="ECO:0000256" key="16">
    <source>
        <dbReference type="ARBA" id="ARBA00049220"/>
    </source>
</evidence>
<comment type="catalytic activity">
    <reaction evidence="16">
        <text>a quinone + succinate = fumarate + a quinol</text>
        <dbReference type="Rhea" id="RHEA:40523"/>
        <dbReference type="ChEBI" id="CHEBI:24646"/>
        <dbReference type="ChEBI" id="CHEBI:29806"/>
        <dbReference type="ChEBI" id="CHEBI:30031"/>
        <dbReference type="ChEBI" id="CHEBI:132124"/>
        <dbReference type="EC" id="1.3.5.1"/>
    </reaction>
</comment>
<evidence type="ECO:0000256" key="2">
    <source>
        <dbReference type="ARBA" id="ARBA00001966"/>
    </source>
</evidence>
<evidence type="ECO:0000256" key="7">
    <source>
        <dbReference type="ARBA" id="ARBA00016766"/>
    </source>
</evidence>
<evidence type="ECO:0000256" key="3">
    <source>
        <dbReference type="ARBA" id="ARBA00004443"/>
    </source>
</evidence>
<dbReference type="GO" id="GO:0008177">
    <property type="term" value="F:succinate dehydrogenase (quinone) activity"/>
    <property type="evidence" value="ECO:0007669"/>
    <property type="project" value="UniProtKB-EC"/>
</dbReference>
<dbReference type="Pfam" id="PF13085">
    <property type="entry name" value="Fer2_3"/>
    <property type="match status" value="1"/>
</dbReference>
<comment type="caution">
    <text evidence="18">The sequence shown here is derived from an EMBL/GenBank/DDBJ whole genome shotgun (WGS) entry which is preliminary data.</text>
</comment>
<dbReference type="InterPro" id="IPR036010">
    <property type="entry name" value="2Fe-2S_ferredoxin-like_sf"/>
</dbReference>
<dbReference type="InterPro" id="IPR012675">
    <property type="entry name" value="Beta-grasp_dom_sf"/>
</dbReference>
<dbReference type="InterPro" id="IPR050573">
    <property type="entry name" value="SDH/FRD_Iron-Sulfur"/>
</dbReference>
<keyword evidence="12" id="KW-0408">Iron</keyword>
<dbReference type="PROSITE" id="PS51085">
    <property type="entry name" value="2FE2S_FER_2"/>
    <property type="match status" value="1"/>
</dbReference>
<dbReference type="GO" id="GO:0046872">
    <property type="term" value="F:metal ion binding"/>
    <property type="evidence" value="ECO:0007669"/>
    <property type="project" value="UniProtKB-KW"/>
</dbReference>
<keyword evidence="19" id="KW-1185">Reference proteome</keyword>
<evidence type="ECO:0000256" key="4">
    <source>
        <dbReference type="ARBA" id="ARBA00004788"/>
    </source>
</evidence>
<evidence type="ECO:0000256" key="6">
    <source>
        <dbReference type="ARBA" id="ARBA00011421"/>
    </source>
</evidence>
<reference evidence="18" key="1">
    <citation type="submission" date="2022-06" db="EMBL/GenBank/DDBJ databases">
        <authorList>
            <consortium name="SYNGENTA / RWTH Aachen University"/>
        </authorList>
    </citation>
    <scope>NUCLEOTIDE SEQUENCE</scope>
</reference>
<dbReference type="GO" id="GO:0005743">
    <property type="term" value="C:mitochondrial inner membrane"/>
    <property type="evidence" value="ECO:0007669"/>
    <property type="project" value="UniProtKB-SubCell"/>
</dbReference>
<dbReference type="GO" id="GO:0051539">
    <property type="term" value="F:4 iron, 4 sulfur cluster binding"/>
    <property type="evidence" value="ECO:0007669"/>
    <property type="project" value="UniProtKB-KW"/>
</dbReference>
<comment type="subcellular location">
    <subcellularLocation>
        <location evidence="3">Mitochondrion inner membrane</location>
        <topology evidence="3">Peripheral membrane protein</topology>
        <orientation evidence="3">Matrix side</orientation>
    </subcellularLocation>
</comment>
<dbReference type="InterPro" id="IPR009051">
    <property type="entry name" value="Helical_ferredxn"/>
</dbReference>
<keyword evidence="9" id="KW-0001">2Fe-2S</keyword>
<evidence type="ECO:0000256" key="13">
    <source>
        <dbReference type="ARBA" id="ARBA00023014"/>
    </source>
</evidence>
<comment type="subunit">
    <text evidence="6">Component of complex II composed of four subunits: a flavoprotein (FP), an iron-sulfur protein (IP), and a cytochrome b composed of a large and a small subunit.</text>
</comment>
<name>A0AAV0AJI1_PHAPC</name>
<keyword evidence="13" id="KW-0411">Iron-sulfur</keyword>
<comment type="cofactor">
    <cofactor evidence="1">
        <name>[3Fe-4S] cluster</name>
        <dbReference type="ChEBI" id="CHEBI:21137"/>
    </cofactor>
</comment>
<evidence type="ECO:0000313" key="18">
    <source>
        <dbReference type="EMBL" id="CAH7668653.1"/>
    </source>
</evidence>
<evidence type="ECO:0000256" key="12">
    <source>
        <dbReference type="ARBA" id="ARBA00023004"/>
    </source>
</evidence>
<dbReference type="InterPro" id="IPR025192">
    <property type="entry name" value="Succ_DH/fum_Rdtase_N"/>
</dbReference>
<evidence type="ECO:0000313" key="19">
    <source>
        <dbReference type="Proteomes" id="UP001153365"/>
    </source>
</evidence>
<evidence type="ECO:0000256" key="10">
    <source>
        <dbReference type="ARBA" id="ARBA00022723"/>
    </source>
</evidence>
<dbReference type="GO" id="GO:0006099">
    <property type="term" value="P:tricarboxylic acid cycle"/>
    <property type="evidence" value="ECO:0007669"/>
    <property type="project" value="InterPro"/>
</dbReference>
<dbReference type="SUPFAM" id="SSF46548">
    <property type="entry name" value="alpha-helical ferredoxin"/>
    <property type="match status" value="1"/>
</dbReference>
<evidence type="ECO:0000256" key="1">
    <source>
        <dbReference type="ARBA" id="ARBA00001927"/>
    </source>
</evidence>
<dbReference type="GO" id="GO:0022904">
    <property type="term" value="P:respiratory electron transport chain"/>
    <property type="evidence" value="ECO:0007669"/>
    <property type="project" value="TreeGrafter"/>
</dbReference>
<evidence type="ECO:0000256" key="9">
    <source>
        <dbReference type="ARBA" id="ARBA00022714"/>
    </source>
</evidence>
<sequence>MVLDALIKIKNKSDPTLTFWRSCWEGICGSCAMNIDGVNTLACLKRINKESDLDVKIYPLPHMYIIKDLYKLIQPFLKNDNHPKEGKFLQLPEDRKKPNGMYECILCACCSTSFPSYLWNQYEYLGPAVLMQA</sequence>
<dbReference type="InterPro" id="IPR001041">
    <property type="entry name" value="2Fe-2S_ferredoxin-type"/>
</dbReference>
<keyword evidence="10" id="KW-0479">Metal-binding</keyword>
<proteinExistence type="inferred from homology"/>
<dbReference type="SUPFAM" id="SSF54292">
    <property type="entry name" value="2Fe-2S ferredoxin-like"/>
    <property type="match status" value="1"/>
</dbReference>
<dbReference type="AlphaFoldDB" id="A0AAV0AJI1"/>
<evidence type="ECO:0000256" key="11">
    <source>
        <dbReference type="ARBA" id="ARBA00023002"/>
    </source>
</evidence>
<comment type="cofactor">
    <cofactor evidence="2">
        <name>[4Fe-4S] cluster</name>
        <dbReference type="ChEBI" id="CHEBI:49883"/>
    </cofactor>
</comment>
<dbReference type="Proteomes" id="UP001153365">
    <property type="component" value="Unassembled WGS sequence"/>
</dbReference>
<evidence type="ECO:0000256" key="14">
    <source>
        <dbReference type="ARBA" id="ARBA00033304"/>
    </source>
</evidence>